<evidence type="ECO:0000313" key="3">
    <source>
        <dbReference type="Proteomes" id="UP001245561"/>
    </source>
</evidence>
<reference evidence="2" key="1">
    <citation type="submission" date="2023-03" db="EMBL/GenBank/DDBJ databases">
        <authorList>
            <person name="Shen W."/>
            <person name="Cai J."/>
        </authorList>
    </citation>
    <scope>NUCLEOTIDE SEQUENCE</scope>
    <source>
        <strain evidence="2">P55-2</strain>
    </source>
</reference>
<organism evidence="2 3">
    <name type="scientific">Enterococcus dongliensis</name>
    <dbReference type="NCBI Taxonomy" id="2559925"/>
    <lineage>
        <taxon>Bacteria</taxon>
        <taxon>Bacillati</taxon>
        <taxon>Bacillota</taxon>
        <taxon>Bacilli</taxon>
        <taxon>Lactobacillales</taxon>
        <taxon>Enterococcaceae</taxon>
        <taxon>Enterococcus</taxon>
    </lineage>
</organism>
<dbReference type="AlphaFoldDB" id="A0AAW8THJ1"/>
<evidence type="ECO:0000256" key="1">
    <source>
        <dbReference type="SAM" id="Phobius"/>
    </source>
</evidence>
<dbReference type="Proteomes" id="UP001245561">
    <property type="component" value="Unassembled WGS sequence"/>
</dbReference>
<gene>
    <name evidence="2" type="ORF">P7D36_01685</name>
</gene>
<keyword evidence="1" id="KW-0812">Transmembrane</keyword>
<keyword evidence="1" id="KW-0472">Membrane</keyword>
<accession>A0AAW8THJ1</accession>
<dbReference type="EMBL" id="JARPYT010000002">
    <property type="protein sequence ID" value="MDT2636224.1"/>
    <property type="molecule type" value="Genomic_DNA"/>
</dbReference>
<protein>
    <recommendedName>
        <fullName evidence="4">TMhelix containing protein</fullName>
    </recommendedName>
</protein>
<dbReference type="RefSeq" id="WP_311800538.1">
    <property type="nucleotide sequence ID" value="NZ_JARPYS010000015.1"/>
</dbReference>
<proteinExistence type="predicted"/>
<name>A0AAW8THJ1_9ENTE</name>
<evidence type="ECO:0008006" key="4">
    <source>
        <dbReference type="Google" id="ProtNLM"/>
    </source>
</evidence>
<comment type="caution">
    <text evidence="2">The sequence shown here is derived from an EMBL/GenBank/DDBJ whole genome shotgun (WGS) entry which is preliminary data.</text>
</comment>
<keyword evidence="1" id="KW-1133">Transmembrane helix</keyword>
<evidence type="ECO:0000313" key="2">
    <source>
        <dbReference type="EMBL" id="MDT2636224.1"/>
    </source>
</evidence>
<sequence>MEIINFILAVIHHFLNITWSLLLAFFLLFGGKWCIGNFIEITMPGIMRKSKRAYKEDGE</sequence>
<feature type="transmembrane region" description="Helical" evidence="1">
    <location>
        <begin position="6"/>
        <end position="29"/>
    </location>
</feature>